<comment type="caution">
    <text evidence="2">The sequence shown here is derived from an EMBL/GenBank/DDBJ whole genome shotgun (WGS) entry which is preliminary data.</text>
</comment>
<feature type="transmembrane region" description="Helical" evidence="1">
    <location>
        <begin position="63"/>
        <end position="81"/>
    </location>
</feature>
<keyword evidence="1" id="KW-0472">Membrane</keyword>
<keyword evidence="1" id="KW-1133">Transmembrane helix</keyword>
<proteinExistence type="predicted"/>
<accession>A0AAP0IID2</accession>
<feature type="transmembrane region" description="Helical" evidence="1">
    <location>
        <begin position="101"/>
        <end position="121"/>
    </location>
</feature>
<organism evidence="2 3">
    <name type="scientific">Stephania yunnanensis</name>
    <dbReference type="NCBI Taxonomy" id="152371"/>
    <lineage>
        <taxon>Eukaryota</taxon>
        <taxon>Viridiplantae</taxon>
        <taxon>Streptophyta</taxon>
        <taxon>Embryophyta</taxon>
        <taxon>Tracheophyta</taxon>
        <taxon>Spermatophyta</taxon>
        <taxon>Magnoliopsida</taxon>
        <taxon>Ranunculales</taxon>
        <taxon>Menispermaceae</taxon>
        <taxon>Menispermoideae</taxon>
        <taxon>Cissampelideae</taxon>
        <taxon>Stephania</taxon>
    </lineage>
</organism>
<dbReference type="AlphaFoldDB" id="A0AAP0IID2"/>
<sequence length="125" mass="14373">MGDLKEKNDVVKGGLRGLLMVAGICIVLLGLLYMMFAMLNGLSNREHINDDQYYNIIKNLVDYYMLALTFLLIDLLIWIVFDDLGMKIGEDHRPKISIYHQVISGLLILYMLLVIICYILYVRAT</sequence>
<reference evidence="2 3" key="1">
    <citation type="submission" date="2024-01" db="EMBL/GenBank/DDBJ databases">
        <title>Genome assemblies of Stephania.</title>
        <authorList>
            <person name="Yang L."/>
        </authorList>
    </citation>
    <scope>NUCLEOTIDE SEQUENCE [LARGE SCALE GENOMIC DNA]</scope>
    <source>
        <strain evidence="2">YNDBR</strain>
        <tissue evidence="2">Leaf</tissue>
    </source>
</reference>
<evidence type="ECO:0000313" key="3">
    <source>
        <dbReference type="Proteomes" id="UP001420932"/>
    </source>
</evidence>
<evidence type="ECO:0000313" key="2">
    <source>
        <dbReference type="EMBL" id="KAK9115082.1"/>
    </source>
</evidence>
<keyword evidence="3" id="KW-1185">Reference proteome</keyword>
<keyword evidence="1" id="KW-0812">Transmembrane</keyword>
<dbReference type="Proteomes" id="UP001420932">
    <property type="component" value="Unassembled WGS sequence"/>
</dbReference>
<gene>
    <name evidence="2" type="ORF">Syun_021879</name>
</gene>
<feature type="transmembrane region" description="Helical" evidence="1">
    <location>
        <begin position="20"/>
        <end position="42"/>
    </location>
</feature>
<evidence type="ECO:0000256" key="1">
    <source>
        <dbReference type="SAM" id="Phobius"/>
    </source>
</evidence>
<name>A0AAP0IID2_9MAGN</name>
<protein>
    <submittedName>
        <fullName evidence="2">Uncharacterized protein</fullName>
    </submittedName>
</protein>
<dbReference type="EMBL" id="JBBNAF010000009">
    <property type="protein sequence ID" value="KAK9115082.1"/>
    <property type="molecule type" value="Genomic_DNA"/>
</dbReference>